<feature type="domain" description="AB hydrolase-1" evidence="1">
    <location>
        <begin position="4"/>
        <end position="211"/>
    </location>
</feature>
<dbReference type="RefSeq" id="WP_209645832.1">
    <property type="nucleotide sequence ID" value="NZ_JAGINW010000001.1"/>
</dbReference>
<reference evidence="2 3" key="1">
    <citation type="submission" date="2021-03" db="EMBL/GenBank/DDBJ databases">
        <title>Sequencing the genomes of 1000 actinobacteria strains.</title>
        <authorList>
            <person name="Klenk H.-P."/>
        </authorList>
    </citation>
    <scope>NUCLEOTIDE SEQUENCE [LARGE SCALE GENOMIC DNA]</scope>
    <source>
        <strain evidence="2 3">DSM 46670</strain>
    </source>
</reference>
<dbReference type="PANTHER" id="PTHR37017:SF11">
    <property type="entry name" value="ESTERASE_LIPASE_THIOESTERASE DOMAIN-CONTAINING PROTEIN"/>
    <property type="match status" value="1"/>
</dbReference>
<dbReference type="SUPFAM" id="SSF53474">
    <property type="entry name" value="alpha/beta-Hydrolases"/>
    <property type="match status" value="1"/>
</dbReference>
<comment type="caution">
    <text evidence="2">The sequence shown here is derived from an EMBL/GenBank/DDBJ whole genome shotgun (WGS) entry which is preliminary data.</text>
</comment>
<dbReference type="InterPro" id="IPR029058">
    <property type="entry name" value="AB_hydrolase_fold"/>
</dbReference>
<evidence type="ECO:0000313" key="2">
    <source>
        <dbReference type="EMBL" id="MBP2328939.1"/>
    </source>
</evidence>
<accession>A0ABS4TX25</accession>
<sequence>MGGIVLVHGAWHGAWCWDGVVAELRQRGVAATAVELPLAGLAADVAAARAAIQAAGPASVVVAHSYGGLVVSYAAAGLSTVSRLVYLAAYLTEPDEDVSALMSGKLTESLVFRDGEVSVDPAAAAGLFYGDAAPGTAAELAGRLRPMTIGVAVPPVVTPAWRSIPTTYVVCTNDQAIPAGSQRRMAARAETVVEWPTDHSPFVTRPRVVADLVAGHPT</sequence>
<proteinExistence type="predicted"/>
<name>A0ABS4TX25_9PSEU</name>
<keyword evidence="3" id="KW-1185">Reference proteome</keyword>
<protein>
    <submittedName>
        <fullName evidence="2">Pimeloyl-ACP methyl ester carboxylesterase</fullName>
    </submittedName>
</protein>
<dbReference type="InterPro" id="IPR000073">
    <property type="entry name" value="AB_hydrolase_1"/>
</dbReference>
<dbReference type="Gene3D" id="3.40.50.1820">
    <property type="entry name" value="alpha/beta hydrolase"/>
    <property type="match status" value="1"/>
</dbReference>
<dbReference type="InterPro" id="IPR052897">
    <property type="entry name" value="Sec-Metab_Biosynth_Hydrolase"/>
</dbReference>
<evidence type="ECO:0000313" key="3">
    <source>
        <dbReference type="Proteomes" id="UP001519332"/>
    </source>
</evidence>
<dbReference type="PANTHER" id="PTHR37017">
    <property type="entry name" value="AB HYDROLASE-1 DOMAIN-CONTAINING PROTEIN-RELATED"/>
    <property type="match status" value="1"/>
</dbReference>
<dbReference type="EMBL" id="JAGINW010000001">
    <property type="protein sequence ID" value="MBP2328939.1"/>
    <property type="molecule type" value="Genomic_DNA"/>
</dbReference>
<organism evidence="2 3">
    <name type="scientific">Kibdelosporangium banguiense</name>
    <dbReference type="NCBI Taxonomy" id="1365924"/>
    <lineage>
        <taxon>Bacteria</taxon>
        <taxon>Bacillati</taxon>
        <taxon>Actinomycetota</taxon>
        <taxon>Actinomycetes</taxon>
        <taxon>Pseudonocardiales</taxon>
        <taxon>Pseudonocardiaceae</taxon>
        <taxon>Kibdelosporangium</taxon>
    </lineage>
</organism>
<gene>
    <name evidence="2" type="ORF">JOF56_009324</name>
</gene>
<evidence type="ECO:0000259" key="1">
    <source>
        <dbReference type="Pfam" id="PF12697"/>
    </source>
</evidence>
<dbReference type="Pfam" id="PF12697">
    <property type="entry name" value="Abhydrolase_6"/>
    <property type="match status" value="1"/>
</dbReference>
<dbReference type="Proteomes" id="UP001519332">
    <property type="component" value="Unassembled WGS sequence"/>
</dbReference>